<evidence type="ECO:0000259" key="1">
    <source>
        <dbReference type="SMART" id="SM00256"/>
    </source>
</evidence>
<name>A0A2U1NQS9_ARTAN</name>
<protein>
    <submittedName>
        <fullName evidence="2">F-box domain-containing protein</fullName>
    </submittedName>
</protein>
<dbReference type="Pfam" id="PF00646">
    <property type="entry name" value="F-box"/>
    <property type="match status" value="1"/>
</dbReference>
<dbReference type="SMART" id="SM00256">
    <property type="entry name" value="FBOX"/>
    <property type="match status" value="1"/>
</dbReference>
<gene>
    <name evidence="2" type="ORF">CTI12_AA215560</name>
</gene>
<dbReference type="STRING" id="35608.A0A2U1NQS9"/>
<dbReference type="OrthoDB" id="2095648at2759"/>
<comment type="caution">
    <text evidence="2">The sequence shown here is derived from an EMBL/GenBank/DDBJ whole genome shotgun (WGS) entry which is preliminary data.</text>
</comment>
<feature type="domain" description="F-box" evidence="1">
    <location>
        <begin position="5"/>
        <end position="45"/>
    </location>
</feature>
<reference evidence="2 3" key="1">
    <citation type="journal article" date="2018" name="Mol. Plant">
        <title>The genome of Artemisia annua provides insight into the evolution of Asteraceae family and artemisinin biosynthesis.</title>
        <authorList>
            <person name="Shen Q."/>
            <person name="Zhang L."/>
            <person name="Liao Z."/>
            <person name="Wang S."/>
            <person name="Yan T."/>
            <person name="Shi P."/>
            <person name="Liu M."/>
            <person name="Fu X."/>
            <person name="Pan Q."/>
            <person name="Wang Y."/>
            <person name="Lv Z."/>
            <person name="Lu X."/>
            <person name="Zhang F."/>
            <person name="Jiang W."/>
            <person name="Ma Y."/>
            <person name="Chen M."/>
            <person name="Hao X."/>
            <person name="Li L."/>
            <person name="Tang Y."/>
            <person name="Lv G."/>
            <person name="Zhou Y."/>
            <person name="Sun X."/>
            <person name="Brodelius P.E."/>
            <person name="Rose J.K.C."/>
            <person name="Tang K."/>
        </authorList>
    </citation>
    <scope>NUCLEOTIDE SEQUENCE [LARGE SCALE GENOMIC DNA]</scope>
    <source>
        <strain evidence="3">cv. Huhao1</strain>
        <tissue evidence="2">Leaf</tissue>
    </source>
</reference>
<dbReference type="Proteomes" id="UP000245207">
    <property type="component" value="Unassembled WGS sequence"/>
</dbReference>
<evidence type="ECO:0000313" key="3">
    <source>
        <dbReference type="Proteomes" id="UP000245207"/>
    </source>
</evidence>
<dbReference type="EMBL" id="PKPP01002350">
    <property type="protein sequence ID" value="PWA75820.1"/>
    <property type="molecule type" value="Genomic_DNA"/>
</dbReference>
<dbReference type="AlphaFoldDB" id="A0A2U1NQS9"/>
<sequence>MSENIPIEVQMDIVRRLCVKSVAQCRTVCKLWRSRIDSMHFTKRFGVRMNSAFSYVLLYERSYKGNAFYVDENFGLTPVESNISFSGLTPLGWSHGVCGFSFGPIVRHFMCLLWNPTVHKSVGAYVPYDTLGQEYEKRLLGFGVRPNNLDPLILKIAFPFDPKEPWSVKLFTLSSRVWRSLGNEYLLPHTFRIKKASQANIGRHIYWCGYEKFVGNDASSYKSYVIVSFDMLSFRFQILNIPDHLLRQLPLPFYVTSIGDNLVVSGNIQGDDHCVFCIWVLSIHGGTITSFTNLLTIPSPIAVKLIGFHDNIDPIIEIPSQEGFSASLYLYRMSTGGFESLGIEGDAGSFFIRPFSQSILLQSHADMAKYCEELVYPGLVDTRLNLGCH</sequence>
<dbReference type="PANTHER" id="PTHR31672">
    <property type="entry name" value="BNACNNG10540D PROTEIN"/>
    <property type="match status" value="1"/>
</dbReference>
<dbReference type="InterPro" id="IPR050796">
    <property type="entry name" value="SCF_F-box_component"/>
</dbReference>
<proteinExistence type="predicted"/>
<organism evidence="2 3">
    <name type="scientific">Artemisia annua</name>
    <name type="common">Sweet wormwood</name>
    <dbReference type="NCBI Taxonomy" id="35608"/>
    <lineage>
        <taxon>Eukaryota</taxon>
        <taxon>Viridiplantae</taxon>
        <taxon>Streptophyta</taxon>
        <taxon>Embryophyta</taxon>
        <taxon>Tracheophyta</taxon>
        <taxon>Spermatophyta</taxon>
        <taxon>Magnoliopsida</taxon>
        <taxon>eudicotyledons</taxon>
        <taxon>Gunneridae</taxon>
        <taxon>Pentapetalae</taxon>
        <taxon>asterids</taxon>
        <taxon>campanulids</taxon>
        <taxon>Asterales</taxon>
        <taxon>Asteraceae</taxon>
        <taxon>Asteroideae</taxon>
        <taxon>Anthemideae</taxon>
        <taxon>Artemisiinae</taxon>
        <taxon>Artemisia</taxon>
    </lineage>
</organism>
<dbReference type="InterPro" id="IPR036047">
    <property type="entry name" value="F-box-like_dom_sf"/>
</dbReference>
<dbReference type="SUPFAM" id="SSF81383">
    <property type="entry name" value="F-box domain"/>
    <property type="match status" value="1"/>
</dbReference>
<evidence type="ECO:0000313" key="2">
    <source>
        <dbReference type="EMBL" id="PWA75820.1"/>
    </source>
</evidence>
<accession>A0A2U1NQS9</accession>
<dbReference type="PANTHER" id="PTHR31672:SF10">
    <property type="entry name" value="F-BOX DOMAIN-CONTAINING PROTEIN"/>
    <property type="match status" value="1"/>
</dbReference>
<dbReference type="InterPro" id="IPR001810">
    <property type="entry name" value="F-box_dom"/>
</dbReference>
<keyword evidence="3" id="KW-1185">Reference proteome</keyword>